<protein>
    <recommendedName>
        <fullName evidence="4">Kelch domain-containing protein</fullName>
    </recommendedName>
</protein>
<dbReference type="EMBL" id="ASPP01016713">
    <property type="protein sequence ID" value="ETO17400.1"/>
    <property type="molecule type" value="Genomic_DNA"/>
</dbReference>
<dbReference type="Proteomes" id="UP000023152">
    <property type="component" value="Unassembled WGS sequence"/>
</dbReference>
<comment type="caution">
    <text evidence="2">The sequence shown here is derived from an EMBL/GenBank/DDBJ whole genome shotgun (WGS) entry which is preliminary data.</text>
</comment>
<feature type="coiled-coil region" evidence="1">
    <location>
        <begin position="348"/>
        <end position="375"/>
    </location>
</feature>
<evidence type="ECO:0008006" key="4">
    <source>
        <dbReference type="Google" id="ProtNLM"/>
    </source>
</evidence>
<evidence type="ECO:0000313" key="3">
    <source>
        <dbReference type="Proteomes" id="UP000023152"/>
    </source>
</evidence>
<organism evidence="2 3">
    <name type="scientific">Reticulomyxa filosa</name>
    <dbReference type="NCBI Taxonomy" id="46433"/>
    <lineage>
        <taxon>Eukaryota</taxon>
        <taxon>Sar</taxon>
        <taxon>Rhizaria</taxon>
        <taxon>Retaria</taxon>
        <taxon>Foraminifera</taxon>
        <taxon>Monothalamids</taxon>
        <taxon>Reticulomyxidae</taxon>
        <taxon>Reticulomyxa</taxon>
    </lineage>
</organism>
<dbReference type="InterPro" id="IPR015915">
    <property type="entry name" value="Kelch-typ_b-propeller"/>
</dbReference>
<dbReference type="SUPFAM" id="SSF117281">
    <property type="entry name" value="Kelch motif"/>
    <property type="match status" value="1"/>
</dbReference>
<keyword evidence="1" id="KW-0175">Coiled coil</keyword>
<dbReference type="AlphaFoldDB" id="X6MWF7"/>
<evidence type="ECO:0000313" key="2">
    <source>
        <dbReference type="EMBL" id="ETO17400.1"/>
    </source>
</evidence>
<sequence>MGNKSGFEALKPLPIPLSKCPCVLYKKEILICGGFVKGECYSYHTEKNEYKKICSYPNQIIVWSHQVLRLVNKDSPDEMTLLSFGGAFKHSMIMKYVSVWDDEDDKKKEDENAAEAEKVKSRVNCNEWVQLTDQENNPVYVGTDEPCEGMRSVIGGNKNHLLFFTYTPKNFLVINLNTFQCVKREDLPVEILINFPCLVSKNANDTSNIKNKNITELLLFCENVGLSIDYDEDNNTLHFGNVPVCTTIAYYSSYSYVHAHDTIFFFGGQHWKKRWRTNAVHKYSIKDQQWTKLKFSFPGPCGHSFAILNDDHTFVHILGGVNRKHEAMSVHFRIKFKDLMMLDDDAFAQNVQEQKPLVQEEEKEEKEEKESVEENTNVTFFLKILNNLKKKKKKIKKIINKGK</sequence>
<gene>
    <name evidence="2" type="ORF">RFI_19922</name>
</gene>
<reference evidence="2 3" key="1">
    <citation type="journal article" date="2013" name="Curr. Biol.">
        <title>The Genome of the Foraminiferan Reticulomyxa filosa.</title>
        <authorList>
            <person name="Glockner G."/>
            <person name="Hulsmann N."/>
            <person name="Schleicher M."/>
            <person name="Noegel A.A."/>
            <person name="Eichinger L."/>
            <person name="Gallinger C."/>
            <person name="Pawlowski J."/>
            <person name="Sierra R."/>
            <person name="Euteneuer U."/>
            <person name="Pillet L."/>
            <person name="Moustafa A."/>
            <person name="Platzer M."/>
            <person name="Groth M."/>
            <person name="Szafranski K."/>
            <person name="Schliwa M."/>
        </authorList>
    </citation>
    <scope>NUCLEOTIDE SEQUENCE [LARGE SCALE GENOMIC DNA]</scope>
</reference>
<proteinExistence type="predicted"/>
<name>X6MWF7_RETFI</name>
<accession>X6MWF7</accession>
<dbReference type="Gene3D" id="2.120.10.80">
    <property type="entry name" value="Kelch-type beta propeller"/>
    <property type="match status" value="1"/>
</dbReference>
<keyword evidence="3" id="KW-1185">Reference proteome</keyword>
<evidence type="ECO:0000256" key="1">
    <source>
        <dbReference type="SAM" id="Coils"/>
    </source>
</evidence>